<dbReference type="CDD" id="cd08278">
    <property type="entry name" value="benzyl_alcohol_DH"/>
    <property type="match status" value="1"/>
</dbReference>
<evidence type="ECO:0000256" key="3">
    <source>
        <dbReference type="ARBA" id="ARBA00023002"/>
    </source>
</evidence>
<reference evidence="7 8" key="1">
    <citation type="submission" date="2016-03" db="EMBL/GenBank/DDBJ databases">
        <title>Genome sequencing of Psychrobacter alimentarius PAMC 27889.</title>
        <authorList>
            <person name="Lee J."/>
            <person name="Kim O.-S."/>
        </authorList>
    </citation>
    <scope>NUCLEOTIDE SEQUENCE [LARGE SCALE GENOMIC DNA]</scope>
    <source>
        <strain evidence="7 8">PAMC 27889</strain>
    </source>
</reference>
<dbReference type="InterPro" id="IPR013149">
    <property type="entry name" value="ADH-like_C"/>
</dbReference>
<dbReference type="EMBL" id="CP014945">
    <property type="protein sequence ID" value="AMT96851.1"/>
    <property type="molecule type" value="Genomic_DNA"/>
</dbReference>
<evidence type="ECO:0000256" key="1">
    <source>
        <dbReference type="ARBA" id="ARBA00022723"/>
    </source>
</evidence>
<dbReference type="Proteomes" id="UP000076104">
    <property type="component" value="Chromosome"/>
</dbReference>
<dbReference type="SUPFAM" id="SSF51735">
    <property type="entry name" value="NAD(P)-binding Rossmann-fold domains"/>
    <property type="match status" value="1"/>
</dbReference>
<keyword evidence="4" id="KW-0520">NAD</keyword>
<proteinExistence type="inferred from homology"/>
<dbReference type="RefSeq" id="WP_062844495.1">
    <property type="nucleotide sequence ID" value="NZ_CP014945.1"/>
</dbReference>
<dbReference type="SUPFAM" id="SSF50129">
    <property type="entry name" value="GroES-like"/>
    <property type="match status" value="1"/>
</dbReference>
<keyword evidence="2 5" id="KW-0862">Zinc</keyword>
<comment type="cofactor">
    <cofactor evidence="5">
        <name>Zn(2+)</name>
        <dbReference type="ChEBI" id="CHEBI:29105"/>
    </cofactor>
</comment>
<dbReference type="Pfam" id="PF00107">
    <property type="entry name" value="ADH_zinc_N"/>
    <property type="match status" value="1"/>
</dbReference>
<keyword evidence="3" id="KW-0560">Oxidoreductase</keyword>
<evidence type="ECO:0000256" key="5">
    <source>
        <dbReference type="RuleBase" id="RU361277"/>
    </source>
</evidence>
<feature type="domain" description="Enoyl reductase (ER)" evidence="6">
    <location>
        <begin position="18"/>
        <end position="370"/>
    </location>
</feature>
<keyword evidence="1 5" id="KW-0479">Metal-binding</keyword>
<dbReference type="PANTHER" id="PTHR43880:SF12">
    <property type="entry name" value="ALCOHOL DEHYDROGENASE CLASS-3"/>
    <property type="match status" value="1"/>
</dbReference>
<dbReference type="InterPro" id="IPR002328">
    <property type="entry name" value="ADH_Zn_CS"/>
</dbReference>
<dbReference type="Gene3D" id="3.40.50.720">
    <property type="entry name" value="NAD(P)-binding Rossmann-like Domain"/>
    <property type="match status" value="1"/>
</dbReference>
<dbReference type="PANTHER" id="PTHR43880">
    <property type="entry name" value="ALCOHOL DEHYDROGENASE"/>
    <property type="match status" value="1"/>
</dbReference>
<dbReference type="SMART" id="SM00829">
    <property type="entry name" value="PKS_ER"/>
    <property type="match status" value="1"/>
</dbReference>
<protein>
    <submittedName>
        <fullName evidence="7">Alcohol dehydrogenase</fullName>
    </submittedName>
</protein>
<keyword evidence="8" id="KW-1185">Reference proteome</keyword>
<evidence type="ECO:0000256" key="4">
    <source>
        <dbReference type="ARBA" id="ARBA00023027"/>
    </source>
</evidence>
<evidence type="ECO:0000313" key="7">
    <source>
        <dbReference type="EMBL" id="AMT96851.1"/>
    </source>
</evidence>
<dbReference type="InterPro" id="IPR011032">
    <property type="entry name" value="GroES-like_sf"/>
</dbReference>
<comment type="similarity">
    <text evidence="5">Belongs to the zinc-containing alcohol dehydrogenase family.</text>
</comment>
<dbReference type="Gene3D" id="3.90.180.10">
    <property type="entry name" value="Medium-chain alcohol dehydrogenases, catalytic domain"/>
    <property type="match status" value="1"/>
</dbReference>
<accession>A0ABN4N1P9</accession>
<name>A0ABN4N1P9_9GAMM</name>
<gene>
    <name evidence="7" type="ORF">A3K91_1245</name>
</gene>
<sequence length="376" mass="39537">MSTTEYTDITAAVTREKGSDFVLEQAKIRAPKADEVLVKVVATGMCHTDMIVRDQDYPVPLPLVLGHEGAGIVEKVGPLVKDIAVGDHVVLSYGYCSKCSSCHSGHEAYCKEFYPRNFGGSDMEGNNAIQDADGNPLNDHFFAQSSFATYALSLESNTIKVSKDAPIELLGPLGCGIQTGAGAVINSLKVRPGTSFVTFGAGAVGLSAVLAAQVAGATTIIAVDVVPSRLELAKELGATHVINSKEEDVVEKVRDITGGGALFALESTGIPDVLRQGIDSLGTLGTIGVVGAPALGTDAGFDINDLLLGGKSIQGIVEGDSTTKIFIPQLVELYLQGRFAFDKLVKYYDFEDINQAAKDSAEGTTLKPIIRIADQV</sequence>
<organism evidence="7 8">
    <name type="scientific">Psychrobacter alimentarius</name>
    <dbReference type="NCBI Taxonomy" id="261164"/>
    <lineage>
        <taxon>Bacteria</taxon>
        <taxon>Pseudomonadati</taxon>
        <taxon>Pseudomonadota</taxon>
        <taxon>Gammaproteobacteria</taxon>
        <taxon>Moraxellales</taxon>
        <taxon>Moraxellaceae</taxon>
        <taxon>Psychrobacter</taxon>
    </lineage>
</organism>
<evidence type="ECO:0000259" key="6">
    <source>
        <dbReference type="SMART" id="SM00829"/>
    </source>
</evidence>
<dbReference type="InterPro" id="IPR013154">
    <property type="entry name" value="ADH-like_N"/>
</dbReference>
<dbReference type="InterPro" id="IPR036291">
    <property type="entry name" value="NAD(P)-bd_dom_sf"/>
</dbReference>
<evidence type="ECO:0000313" key="8">
    <source>
        <dbReference type="Proteomes" id="UP000076104"/>
    </source>
</evidence>
<evidence type="ECO:0000256" key="2">
    <source>
        <dbReference type="ARBA" id="ARBA00022833"/>
    </source>
</evidence>
<dbReference type="Pfam" id="PF08240">
    <property type="entry name" value="ADH_N"/>
    <property type="match status" value="1"/>
</dbReference>
<dbReference type="InterPro" id="IPR020843">
    <property type="entry name" value="ER"/>
</dbReference>
<dbReference type="PROSITE" id="PS00059">
    <property type="entry name" value="ADH_ZINC"/>
    <property type="match status" value="1"/>
</dbReference>
<dbReference type="GeneID" id="33058975"/>